<protein>
    <submittedName>
        <fullName evidence="2">Uncharacterized protein</fullName>
    </submittedName>
</protein>
<organism evidence="2 3">
    <name type="scientific">Synchytrium endobioticum</name>
    <dbReference type="NCBI Taxonomy" id="286115"/>
    <lineage>
        <taxon>Eukaryota</taxon>
        <taxon>Fungi</taxon>
        <taxon>Fungi incertae sedis</taxon>
        <taxon>Chytridiomycota</taxon>
        <taxon>Chytridiomycota incertae sedis</taxon>
        <taxon>Chytridiomycetes</taxon>
        <taxon>Synchytriales</taxon>
        <taxon>Synchytriaceae</taxon>
        <taxon>Synchytrium</taxon>
    </lineage>
</organism>
<keyword evidence="1" id="KW-0732">Signal</keyword>
<proteinExistence type="predicted"/>
<comment type="caution">
    <text evidence="2">The sequence shown here is derived from an EMBL/GenBank/DDBJ whole genome shotgun (WGS) entry which is preliminary data.</text>
</comment>
<gene>
    <name evidence="2" type="ORF">SeLEV6574_g06673</name>
</gene>
<dbReference type="Proteomes" id="UP000320475">
    <property type="component" value="Unassembled WGS sequence"/>
</dbReference>
<reference evidence="2 3" key="1">
    <citation type="journal article" date="2019" name="Sci. Rep.">
        <title>Comparative genomics of chytrid fungi reveal insights into the obligate biotrophic and pathogenic lifestyle of Synchytrium endobioticum.</title>
        <authorList>
            <person name="van de Vossenberg B.T.L.H."/>
            <person name="Warris S."/>
            <person name="Nguyen H.D.T."/>
            <person name="van Gent-Pelzer M.P.E."/>
            <person name="Joly D.L."/>
            <person name="van de Geest H.C."/>
            <person name="Bonants P.J.M."/>
            <person name="Smith D.S."/>
            <person name="Levesque C.A."/>
            <person name="van der Lee T.A.J."/>
        </authorList>
    </citation>
    <scope>NUCLEOTIDE SEQUENCE [LARGE SCALE GENOMIC DNA]</scope>
    <source>
        <strain evidence="2 3">LEV6574</strain>
    </source>
</reference>
<sequence>MSKHFIITLLLFQLFHHVFTDYTDAMMKHTEDLRLERLQLKRSTDVNQNYRYSFLREVLPRLRPNQFNDVNLLVLLVIDYTMKPLYRTFPRLDLNDHPIAKMSQTELEFYWELLEFTDLLLRRMGVRSGRESFKRFKGKLRGMCSRAHDSMIVPSPAIEYYQGETVDWISINMALISDFLRGAKALHFLKHSNYCPVSSFTGCDILLNDPRMPKSAAESPEHLFYRMLYLRMVAQREAYIVTACSKFLEQRQTFVSPPNSYLVRELTESIHDQRGLLHNDMMTASKLTEQFSELHLNMPENFDDQLHLVTSEIDNLKGETARTHYQWTDAMAKISEIVAAVGSDRHTNWKALH</sequence>
<evidence type="ECO:0000256" key="1">
    <source>
        <dbReference type="SAM" id="SignalP"/>
    </source>
</evidence>
<feature type="chain" id="PRO_5021266790" evidence="1">
    <location>
        <begin position="21"/>
        <end position="353"/>
    </location>
</feature>
<dbReference type="EMBL" id="QEAM01000396">
    <property type="protein sequence ID" value="TPX40332.1"/>
    <property type="molecule type" value="Genomic_DNA"/>
</dbReference>
<dbReference type="AlphaFoldDB" id="A0A507CKI2"/>
<accession>A0A507CKI2</accession>
<name>A0A507CKI2_9FUNG</name>
<evidence type="ECO:0000313" key="2">
    <source>
        <dbReference type="EMBL" id="TPX40332.1"/>
    </source>
</evidence>
<evidence type="ECO:0000313" key="3">
    <source>
        <dbReference type="Proteomes" id="UP000320475"/>
    </source>
</evidence>
<feature type="signal peptide" evidence="1">
    <location>
        <begin position="1"/>
        <end position="20"/>
    </location>
</feature>
<dbReference type="VEuPathDB" id="FungiDB:SeMB42_g06833"/>